<proteinExistence type="predicted"/>
<dbReference type="EMBL" id="CP113797">
    <property type="protein sequence ID" value="WAL61271.1"/>
    <property type="molecule type" value="Genomic_DNA"/>
</dbReference>
<dbReference type="AlphaFoldDB" id="A0A9E8ZML1"/>
<dbReference type="Pfam" id="PF13443">
    <property type="entry name" value="HTH_26"/>
    <property type="match status" value="1"/>
</dbReference>
<sequence length="82" mass="9061">MVVKITLKQVREQRGLSQNKLAQSAGMTLQNLQKIEYGQAKSLTLQALDKLCATLNCQPGDLLQYQAGQNSPCVDRIEGEKN</sequence>
<dbReference type="GO" id="GO:0003677">
    <property type="term" value="F:DNA binding"/>
    <property type="evidence" value="ECO:0007669"/>
    <property type="project" value="InterPro"/>
</dbReference>
<dbReference type="SUPFAM" id="SSF47413">
    <property type="entry name" value="lambda repressor-like DNA-binding domains"/>
    <property type="match status" value="1"/>
</dbReference>
<keyword evidence="3" id="KW-1185">Reference proteome</keyword>
<dbReference type="InterPro" id="IPR001387">
    <property type="entry name" value="Cro/C1-type_HTH"/>
</dbReference>
<dbReference type="InterPro" id="IPR010982">
    <property type="entry name" value="Lambda_DNA-bd_dom_sf"/>
</dbReference>
<gene>
    <name evidence="2" type="ORF">OXH18_04530</name>
</gene>
<evidence type="ECO:0000313" key="2">
    <source>
        <dbReference type="EMBL" id="WAL61271.1"/>
    </source>
</evidence>
<feature type="domain" description="HTH cro/C1-type" evidence="1">
    <location>
        <begin position="7"/>
        <end position="62"/>
    </location>
</feature>
<dbReference type="PROSITE" id="PS50943">
    <property type="entry name" value="HTH_CROC1"/>
    <property type="match status" value="1"/>
</dbReference>
<accession>A0A9E8ZML1</accession>
<dbReference type="PANTHER" id="PTHR37301:SF1">
    <property type="entry name" value="DNA-BINDING PROTEIN"/>
    <property type="match status" value="1"/>
</dbReference>
<dbReference type="CDD" id="cd00093">
    <property type="entry name" value="HTH_XRE"/>
    <property type="match status" value="1"/>
</dbReference>
<reference evidence="2" key="1">
    <citation type="submission" date="2022-12" db="EMBL/GenBank/DDBJ databases">
        <title>Polyphasic identification of a Novel Hot-Spring Cyanobacterium Ocullathermofonsia sinensis gen nov. sp. nov. and Genomic Insights on its Adaptations to the Thermal Habitat.</title>
        <authorList>
            <person name="Daroch M."/>
            <person name="Tang J."/>
            <person name="Jiang Y."/>
        </authorList>
    </citation>
    <scope>NUCLEOTIDE SEQUENCE</scope>
    <source>
        <strain evidence="2">PKUAC-SCTA174</strain>
    </source>
</reference>
<protein>
    <submittedName>
        <fullName evidence="2">Helix-turn-helix transcriptional regulator</fullName>
    </submittedName>
</protein>
<evidence type="ECO:0000259" key="1">
    <source>
        <dbReference type="PROSITE" id="PS50943"/>
    </source>
</evidence>
<organism evidence="2 3">
    <name type="scientific">Thermocoleostomius sinensis A174</name>
    <dbReference type="NCBI Taxonomy" id="2016057"/>
    <lineage>
        <taxon>Bacteria</taxon>
        <taxon>Bacillati</taxon>
        <taxon>Cyanobacteriota</taxon>
        <taxon>Cyanophyceae</taxon>
        <taxon>Oculatellales</taxon>
        <taxon>Oculatellaceae</taxon>
        <taxon>Thermocoleostomius</taxon>
    </lineage>
</organism>
<dbReference type="Gene3D" id="1.10.260.40">
    <property type="entry name" value="lambda repressor-like DNA-binding domains"/>
    <property type="match status" value="1"/>
</dbReference>
<dbReference type="SMART" id="SM00530">
    <property type="entry name" value="HTH_XRE"/>
    <property type="match status" value="1"/>
</dbReference>
<name>A0A9E8ZML1_9CYAN</name>
<evidence type="ECO:0000313" key="3">
    <source>
        <dbReference type="Proteomes" id="UP001163152"/>
    </source>
</evidence>
<dbReference type="Proteomes" id="UP001163152">
    <property type="component" value="Chromosome"/>
</dbReference>
<dbReference type="PANTHER" id="PTHR37301">
    <property type="entry name" value="DNA-BINDING PROTEIN-RELATED"/>
    <property type="match status" value="1"/>
</dbReference>
<dbReference type="KEGG" id="tsin:OXH18_04530"/>